<reference evidence="2 3" key="1">
    <citation type="submission" date="2021-02" db="EMBL/GenBank/DDBJ databases">
        <title>Variation within the Batrachochytrium salamandrivorans European outbreak.</title>
        <authorList>
            <person name="Kelly M."/>
            <person name="Pasmans F."/>
            <person name="Shea T.P."/>
            <person name="Munoz J.F."/>
            <person name="Carranza S."/>
            <person name="Cuomo C.A."/>
            <person name="Martel A."/>
        </authorList>
    </citation>
    <scope>NUCLEOTIDE SEQUENCE [LARGE SCALE GENOMIC DNA]</scope>
    <source>
        <strain evidence="2 3">AMFP18/2</strain>
    </source>
</reference>
<gene>
    <name evidence="2" type="ORF">BASA50_009746</name>
</gene>
<evidence type="ECO:0000313" key="3">
    <source>
        <dbReference type="Proteomes" id="UP001648503"/>
    </source>
</evidence>
<evidence type="ECO:0000313" key="2">
    <source>
        <dbReference type="EMBL" id="KAH6590044.1"/>
    </source>
</evidence>
<protein>
    <submittedName>
        <fullName evidence="2">Uncharacterized protein</fullName>
    </submittedName>
</protein>
<feature type="compositionally biased region" description="Low complexity" evidence="1">
    <location>
        <begin position="10"/>
        <end position="34"/>
    </location>
</feature>
<evidence type="ECO:0000256" key="1">
    <source>
        <dbReference type="SAM" id="MobiDB-lite"/>
    </source>
</evidence>
<feature type="region of interest" description="Disordered" evidence="1">
    <location>
        <begin position="1"/>
        <end position="34"/>
    </location>
</feature>
<comment type="caution">
    <text evidence="2">The sequence shown here is derived from an EMBL/GenBank/DDBJ whole genome shotgun (WGS) entry which is preliminary data.</text>
</comment>
<organism evidence="2 3">
    <name type="scientific">Batrachochytrium salamandrivorans</name>
    <dbReference type="NCBI Taxonomy" id="1357716"/>
    <lineage>
        <taxon>Eukaryota</taxon>
        <taxon>Fungi</taxon>
        <taxon>Fungi incertae sedis</taxon>
        <taxon>Chytridiomycota</taxon>
        <taxon>Chytridiomycota incertae sedis</taxon>
        <taxon>Chytridiomycetes</taxon>
        <taxon>Rhizophydiales</taxon>
        <taxon>Rhizophydiales incertae sedis</taxon>
        <taxon>Batrachochytrium</taxon>
    </lineage>
</organism>
<dbReference type="EMBL" id="JAFCIX010000438">
    <property type="protein sequence ID" value="KAH6590044.1"/>
    <property type="molecule type" value="Genomic_DNA"/>
</dbReference>
<accession>A0ABQ8F199</accession>
<sequence length="108" mass="11919">MEAKEEQHLHAQSQQQPRQSQHLSSQGIDMTTTTFGSITDTSEYIGKLLDGSGASQYLDYDQLGKKLEIIQRSNGPIPLTKLEHTQNASEDADNSFQAPVNKDAIQTS</sequence>
<keyword evidence="3" id="KW-1185">Reference proteome</keyword>
<proteinExistence type="predicted"/>
<feature type="region of interest" description="Disordered" evidence="1">
    <location>
        <begin position="85"/>
        <end position="108"/>
    </location>
</feature>
<dbReference type="Proteomes" id="UP001648503">
    <property type="component" value="Unassembled WGS sequence"/>
</dbReference>
<name>A0ABQ8F199_9FUNG</name>